<dbReference type="Proteomes" id="UP001500449">
    <property type="component" value="Unassembled WGS sequence"/>
</dbReference>
<dbReference type="InterPro" id="IPR044855">
    <property type="entry name" value="CoA-Trfase_III_dom3_sf"/>
</dbReference>
<dbReference type="SUPFAM" id="SSF89796">
    <property type="entry name" value="CoA-transferase family III (CaiB/BaiF)"/>
    <property type="match status" value="1"/>
</dbReference>
<dbReference type="GO" id="GO:0016740">
    <property type="term" value="F:transferase activity"/>
    <property type="evidence" value="ECO:0007669"/>
    <property type="project" value="UniProtKB-KW"/>
</dbReference>
<accession>A0ABN2NM37</accession>
<reference evidence="2 3" key="1">
    <citation type="journal article" date="2019" name="Int. J. Syst. Evol. Microbiol.">
        <title>The Global Catalogue of Microorganisms (GCM) 10K type strain sequencing project: providing services to taxonomists for standard genome sequencing and annotation.</title>
        <authorList>
            <consortium name="The Broad Institute Genomics Platform"/>
            <consortium name="The Broad Institute Genome Sequencing Center for Infectious Disease"/>
            <person name="Wu L."/>
            <person name="Ma J."/>
        </authorList>
    </citation>
    <scope>NUCLEOTIDE SEQUENCE [LARGE SCALE GENOMIC DNA]</scope>
    <source>
        <strain evidence="2 3">JCM 16009</strain>
    </source>
</reference>
<dbReference type="Pfam" id="PF02515">
    <property type="entry name" value="CoA_transf_3"/>
    <property type="match status" value="1"/>
</dbReference>
<dbReference type="PANTHER" id="PTHR48207">
    <property type="entry name" value="SUCCINATE--HYDROXYMETHYLGLUTARATE COA-TRANSFERASE"/>
    <property type="match status" value="1"/>
</dbReference>
<proteinExistence type="predicted"/>
<organism evidence="2 3">
    <name type="scientific">Pseudonocardia ailaonensis</name>
    <dbReference type="NCBI Taxonomy" id="367279"/>
    <lineage>
        <taxon>Bacteria</taxon>
        <taxon>Bacillati</taxon>
        <taxon>Actinomycetota</taxon>
        <taxon>Actinomycetes</taxon>
        <taxon>Pseudonocardiales</taxon>
        <taxon>Pseudonocardiaceae</taxon>
        <taxon>Pseudonocardia</taxon>
    </lineage>
</organism>
<evidence type="ECO:0000313" key="2">
    <source>
        <dbReference type="EMBL" id="GAA1874790.1"/>
    </source>
</evidence>
<evidence type="ECO:0000313" key="3">
    <source>
        <dbReference type="Proteomes" id="UP001500449"/>
    </source>
</evidence>
<dbReference type="PANTHER" id="PTHR48207:SF3">
    <property type="entry name" value="SUCCINATE--HYDROXYMETHYLGLUTARATE COA-TRANSFERASE"/>
    <property type="match status" value="1"/>
</dbReference>
<keyword evidence="1 2" id="KW-0808">Transferase</keyword>
<protein>
    <submittedName>
        <fullName evidence="2">CoA transferase</fullName>
    </submittedName>
</protein>
<dbReference type="InterPro" id="IPR023606">
    <property type="entry name" value="CoA-Trfase_III_dom_1_sf"/>
</dbReference>
<name>A0ABN2NM37_9PSEU</name>
<dbReference type="RefSeq" id="WP_344426033.1">
    <property type="nucleotide sequence ID" value="NZ_BAAAQK010000028.1"/>
</dbReference>
<gene>
    <name evidence="2" type="ORF">GCM10009836_64890</name>
</gene>
<dbReference type="InterPro" id="IPR003673">
    <property type="entry name" value="CoA-Trfase_fam_III"/>
</dbReference>
<dbReference type="Gene3D" id="3.30.1540.10">
    <property type="entry name" value="formyl-coa transferase, domain 3"/>
    <property type="match status" value="1"/>
</dbReference>
<dbReference type="EMBL" id="BAAAQK010000028">
    <property type="protein sequence ID" value="GAA1874790.1"/>
    <property type="molecule type" value="Genomic_DNA"/>
</dbReference>
<evidence type="ECO:0000256" key="1">
    <source>
        <dbReference type="ARBA" id="ARBA00022679"/>
    </source>
</evidence>
<keyword evidence="3" id="KW-1185">Reference proteome</keyword>
<dbReference type="Gene3D" id="3.40.50.10540">
    <property type="entry name" value="Crotonobetainyl-coa:carnitine coa-transferase, domain 1"/>
    <property type="match status" value="1"/>
</dbReference>
<sequence length="409" mass="42751">MKTSSEDERTEGRPAPLAGVLVADFSRVLAGPLSSMFLADLGATVVKVERPGAGDDTRAWGPPFVGGTSTYFASVNRNKQSLELDLSRPEDAELARRLARRADVMVQNFRTGSLDRFGLDVATVRAANPASVYCSITGFGSGPGADLPGYDFVVQALGGLMSITGEPAGAPTKVGVALVDVLTGLHATIGILAALRERDRSGLGQHVEVNLMSSLIASLVNQGTGYLNGGGVPAAMGNRHPSIAPYETVATKDGVIAVAIGNDRQFTALTDAVGRPGMASEQAFATNSDRVRNRSELIAALEDAMRHRTTEEWAAELRDRGLPCGRVNDIAQAIDLASDLGLAPIATVAGDPSGIATLANPVRLDATPVRYHRAPPALGADTVSLRAWLADPTADPADRVTPGQRRNVS</sequence>
<dbReference type="InterPro" id="IPR050483">
    <property type="entry name" value="CoA-transferase_III_domain"/>
</dbReference>
<comment type="caution">
    <text evidence="2">The sequence shown here is derived from an EMBL/GenBank/DDBJ whole genome shotgun (WGS) entry which is preliminary data.</text>
</comment>